<sequence>MTRARTWSASLASLVGSKSSRDSSSAEPSSSIRQSKSLRTRYGPSNNDESKTNEATNSTRAKTFSVIQSRDTEQDTMSPVGTVPGRGMMRRETSQGDRPRPQSIMQIQPQQYQEADTRDILPELQPVLGFLNAHSQRVYNEGYFMKLADLRPDGKPNVDRSWKECFAQLRGTVLSLWDAQELDAAAQNQDILPTYINLTDASIKMIDKMPTRSPDQPPLTNVLSISTAGKNRYLFHFNSYPSLAQWTASVRLCIFEHSKLQEIYTGALIAAKGKSLNGIGQITSRTAFKHEDWVRVRFGAGTPWRKCWAVVSQPNEKEVKKAKAAAKKAKNTAYQQPQVLKGDIRFYDTKKSKKTQPIATIVDAFAAYALYPSDKALIDQSTLIKLEGRIRIHGDQPTEEEGYVFIMPDLHPAVSGFETMLRFLFPTYDTFALYGRPVQLSAQKNDPASLMFAMPTNGAQGYLEVMDVVNLILTEAKTTKLESEWREKMKALTAEKMELVENRQKQRPKSQMPMSRGMFEDGSGAGNGQNPNTAHNRSASEATGQAKYQGKPPNGFGQYNGGSSSDNSAYGNPPPSTGISDSSDEGLFQISPAARQLQQQQQQPPLTPVPATPRSQHRPNSRPQQLPQMDIGGEDDNLFAGVVPPRGYTPQKDDRATNRDIHQHEQNQFQAPPGFALQSSQVLLRGPPPQNDSKQAHDAEYSQPPEGDYGSNLPPAPEYSEYRRSGSWHPSAPPSGSPSPNDDYNYQGFRQQQQGQAQGQQGQSQQSRPPVSASGQKPPLRVDTHSQSITRKPVMSAVTEYNTPDSLNDLAHLIDESALDKVAPIKQEADEDDDFVLDEDTLDRRSLALIQRVLSGGDSDSDYGDSPQPTPNAAGNYPNDYDDDEPDYASSVEEDIAPPPRNAEAPRAGRMKVVGVKVDPEVVVGDAHYRPGSSAQKETMDIPKIDFGTTFSHSRQLSGEIKPAAATESITARAANGGTTAAGANEANYDTRKAMSTGDLLTSRPGPGSASDSPASTNSASSAGALAKRRSVAWSPSPQVQPHTPGMTAERYVAEKAAAAAATSQQRARYAARKSSNNSRNPSTEHLPISHHAHPPRPSSRGPNSAFLPHGLMSAPDLSANLSAKEQELIARRTGSSLLHMQDQDLKRIPHKAGLVGAIESRETERRLVKESFNGAAGGRNVIPSTTVQQEINRRQREREEKERLMQLGREQAASRQGRTPSPRYSMQPAMGQQPGAQQGYFDQQQQGTQRGSVYGNTGVYELPGTRHSSYGNLNTPGDRSSSYGLQTPGFNPPADKRHSSYSQLPTPDQMTGQMNRHSSYGMPGLPGTTGGVMGNDHRHSSHGQLPGAGYSGQHSPARGTPSPQPQMGLLQQYQQQQDERDQRREMMQGQSLMQQQMMMQGQTLMQQQQIMQQQQQQQMGMGGKAYYQGQGGVSPGGYGGQAQQGGNQYYQGRN</sequence>
<dbReference type="PROSITE" id="PS50003">
    <property type="entry name" value="PH_DOMAIN"/>
    <property type="match status" value="1"/>
</dbReference>
<feature type="region of interest" description="Disordered" evidence="1">
    <location>
        <begin position="972"/>
        <end position="1120"/>
    </location>
</feature>
<feature type="compositionally biased region" description="Polar residues" evidence="1">
    <location>
        <begin position="1267"/>
        <end position="1290"/>
    </location>
</feature>
<dbReference type="InterPro" id="IPR058155">
    <property type="entry name" value="Skg3/CAF120-like_PH"/>
</dbReference>
<organism evidence="3 4">
    <name type="scientific">Pyronema omphalodes (strain CBS 100304)</name>
    <name type="common">Pyronema confluens</name>
    <dbReference type="NCBI Taxonomy" id="1076935"/>
    <lineage>
        <taxon>Eukaryota</taxon>
        <taxon>Fungi</taxon>
        <taxon>Dikarya</taxon>
        <taxon>Ascomycota</taxon>
        <taxon>Pezizomycotina</taxon>
        <taxon>Pezizomycetes</taxon>
        <taxon>Pezizales</taxon>
        <taxon>Pyronemataceae</taxon>
        <taxon>Pyronema</taxon>
    </lineage>
</organism>
<proteinExistence type="predicted"/>
<dbReference type="InterPro" id="IPR011993">
    <property type="entry name" value="PH-like_dom_sf"/>
</dbReference>
<feature type="region of interest" description="Disordered" evidence="1">
    <location>
        <begin position="853"/>
        <end position="910"/>
    </location>
</feature>
<dbReference type="STRING" id="1076935.U4KYE6"/>
<feature type="compositionally biased region" description="Basic and acidic residues" evidence="1">
    <location>
        <begin position="1378"/>
        <end position="1387"/>
    </location>
</feature>
<dbReference type="SMART" id="SM00233">
    <property type="entry name" value="PH"/>
    <property type="match status" value="1"/>
</dbReference>
<feature type="compositionally biased region" description="Low complexity" evidence="1">
    <location>
        <begin position="1227"/>
        <end position="1252"/>
    </location>
</feature>
<feature type="region of interest" description="Disordered" evidence="1">
    <location>
        <begin position="1432"/>
        <end position="1455"/>
    </location>
</feature>
<feature type="region of interest" description="Disordered" evidence="1">
    <location>
        <begin position="498"/>
        <end position="797"/>
    </location>
</feature>
<feature type="compositionally biased region" description="Low complexity" evidence="1">
    <location>
        <begin position="747"/>
        <end position="766"/>
    </location>
</feature>
<feature type="compositionally biased region" description="Polar residues" evidence="1">
    <location>
        <begin position="528"/>
        <end position="543"/>
    </location>
</feature>
<protein>
    <submittedName>
        <fullName evidence="3">Similar to CCR4-NOT transcriptional complex subunit CAF120 acc. no. A6ZRG7</fullName>
    </submittedName>
</protein>
<evidence type="ECO:0000313" key="4">
    <source>
        <dbReference type="Proteomes" id="UP000018144"/>
    </source>
</evidence>
<feature type="compositionally biased region" description="Polar residues" evidence="1">
    <location>
        <begin position="43"/>
        <end position="79"/>
    </location>
</feature>
<feature type="compositionally biased region" description="Basic and acidic residues" evidence="1">
    <location>
        <begin position="89"/>
        <end position="100"/>
    </location>
</feature>
<feature type="domain" description="PH" evidence="2">
    <location>
        <begin position="137"/>
        <end position="255"/>
    </location>
</feature>
<feature type="region of interest" description="Disordered" evidence="1">
    <location>
        <begin position="1172"/>
        <end position="1390"/>
    </location>
</feature>
<feature type="compositionally biased region" description="Basic and acidic residues" evidence="1">
    <location>
        <begin position="651"/>
        <end position="665"/>
    </location>
</feature>
<keyword evidence="4" id="KW-1185">Reference proteome</keyword>
<feature type="compositionally biased region" description="Polar residues" evidence="1">
    <location>
        <begin position="561"/>
        <end position="570"/>
    </location>
</feature>
<gene>
    <name evidence="3" type="ORF">PCON_03060</name>
</gene>
<feature type="compositionally biased region" description="Gly residues" evidence="1">
    <location>
        <begin position="1432"/>
        <end position="1444"/>
    </location>
</feature>
<feature type="compositionally biased region" description="Polar residues" evidence="1">
    <location>
        <begin position="1"/>
        <end position="11"/>
    </location>
</feature>
<feature type="compositionally biased region" description="Basic and acidic residues" evidence="1">
    <location>
        <begin position="1192"/>
        <end position="1205"/>
    </location>
</feature>
<dbReference type="Proteomes" id="UP000018144">
    <property type="component" value="Unassembled WGS sequence"/>
</dbReference>
<feature type="compositionally biased region" description="Polar residues" evidence="1">
    <location>
        <begin position="1074"/>
        <end position="1084"/>
    </location>
</feature>
<dbReference type="eggNOG" id="ENOG502QPV9">
    <property type="taxonomic scope" value="Eukaryota"/>
</dbReference>
<feature type="compositionally biased region" description="Low complexity" evidence="1">
    <location>
        <begin position="1048"/>
        <end position="1069"/>
    </location>
</feature>
<feature type="compositionally biased region" description="Low complexity" evidence="1">
    <location>
        <begin position="1003"/>
        <end position="1026"/>
    </location>
</feature>
<feature type="compositionally biased region" description="Low complexity" evidence="1">
    <location>
        <begin position="13"/>
        <end position="35"/>
    </location>
</feature>
<feature type="compositionally biased region" description="Acidic residues" evidence="1">
    <location>
        <begin position="880"/>
        <end position="896"/>
    </location>
</feature>
<dbReference type="OMA" id="MARTRCK"/>
<dbReference type="Pfam" id="PF00169">
    <property type="entry name" value="PH"/>
    <property type="match status" value="1"/>
</dbReference>
<dbReference type="FunFam" id="2.30.29.30:FF:000203">
    <property type="entry name" value="PH domain-containing protein"/>
    <property type="match status" value="1"/>
</dbReference>
<feature type="compositionally biased region" description="Low complexity" evidence="1">
    <location>
        <begin position="1366"/>
        <end position="1377"/>
    </location>
</feature>
<evidence type="ECO:0000256" key="1">
    <source>
        <dbReference type="SAM" id="MobiDB-lite"/>
    </source>
</evidence>
<feature type="compositionally biased region" description="Low complexity" evidence="1">
    <location>
        <begin position="972"/>
        <end position="988"/>
    </location>
</feature>
<dbReference type="SUPFAM" id="SSF50729">
    <property type="entry name" value="PH domain-like"/>
    <property type="match status" value="1"/>
</dbReference>
<dbReference type="OrthoDB" id="5563754at2759"/>
<name>U4KYE6_PYROM</name>
<accession>U4KYE6</accession>
<feature type="compositionally biased region" description="Polar residues" evidence="1">
    <location>
        <begin position="1214"/>
        <end position="1225"/>
    </location>
</feature>
<dbReference type="Pfam" id="PF25381">
    <property type="entry name" value="PH_26"/>
    <property type="match status" value="1"/>
</dbReference>
<feature type="compositionally biased region" description="Low complexity" evidence="1">
    <location>
        <begin position="592"/>
        <end position="604"/>
    </location>
</feature>
<feature type="region of interest" description="Disordered" evidence="1">
    <location>
        <begin position="1"/>
        <end position="103"/>
    </location>
</feature>
<evidence type="ECO:0000313" key="3">
    <source>
        <dbReference type="EMBL" id="CCX04629.1"/>
    </source>
</evidence>
<dbReference type="Gene3D" id="2.30.29.30">
    <property type="entry name" value="Pleckstrin-homology domain (PH domain)/Phosphotyrosine-binding domain (PTB)"/>
    <property type="match status" value="1"/>
</dbReference>
<feature type="compositionally biased region" description="Polar residues" evidence="1">
    <location>
        <begin position="1301"/>
        <end position="1319"/>
    </location>
</feature>
<dbReference type="EMBL" id="HF935211">
    <property type="protein sequence ID" value="CCX04629.1"/>
    <property type="molecule type" value="Genomic_DNA"/>
</dbReference>
<reference evidence="3 4" key="1">
    <citation type="journal article" date="2013" name="PLoS Genet.">
        <title>The genome and development-dependent transcriptomes of Pyronema confluens: a window into fungal evolution.</title>
        <authorList>
            <person name="Traeger S."/>
            <person name="Altegoer F."/>
            <person name="Freitag M."/>
            <person name="Gabaldon T."/>
            <person name="Kempken F."/>
            <person name="Kumar A."/>
            <person name="Marcet-Houben M."/>
            <person name="Poggeler S."/>
            <person name="Stajich J.E."/>
            <person name="Nowrousian M."/>
        </authorList>
    </citation>
    <scope>NUCLEOTIDE SEQUENCE [LARGE SCALE GENOMIC DNA]</scope>
    <source>
        <strain evidence="4">CBS 100304</strain>
        <tissue evidence="3">Vegetative mycelium</tissue>
    </source>
</reference>
<dbReference type="InterPro" id="IPR001849">
    <property type="entry name" value="PH_domain"/>
</dbReference>
<feature type="compositionally biased region" description="Low complexity" evidence="1">
    <location>
        <begin position="1445"/>
        <end position="1455"/>
    </location>
</feature>
<evidence type="ECO:0000259" key="2">
    <source>
        <dbReference type="PROSITE" id="PS50003"/>
    </source>
</evidence>